<dbReference type="EMBL" id="JABEZY010205083">
    <property type="protein sequence ID" value="MBA0753231.1"/>
    <property type="molecule type" value="Genomic_DNA"/>
</dbReference>
<organism evidence="1 2">
    <name type="scientific">Gossypium gossypioides</name>
    <name type="common">Mexican cotton</name>
    <name type="synonym">Selera gossypioides</name>
    <dbReference type="NCBI Taxonomy" id="34282"/>
    <lineage>
        <taxon>Eukaryota</taxon>
        <taxon>Viridiplantae</taxon>
        <taxon>Streptophyta</taxon>
        <taxon>Embryophyta</taxon>
        <taxon>Tracheophyta</taxon>
        <taxon>Spermatophyta</taxon>
        <taxon>Magnoliopsida</taxon>
        <taxon>eudicotyledons</taxon>
        <taxon>Gunneridae</taxon>
        <taxon>Pentapetalae</taxon>
        <taxon>rosids</taxon>
        <taxon>malvids</taxon>
        <taxon>Malvales</taxon>
        <taxon>Malvaceae</taxon>
        <taxon>Malvoideae</taxon>
        <taxon>Gossypium</taxon>
    </lineage>
</organism>
<proteinExistence type="predicted"/>
<keyword evidence="2" id="KW-1185">Reference proteome</keyword>
<evidence type="ECO:0000313" key="1">
    <source>
        <dbReference type="EMBL" id="MBA0753231.1"/>
    </source>
</evidence>
<evidence type="ECO:0000313" key="2">
    <source>
        <dbReference type="Proteomes" id="UP000593579"/>
    </source>
</evidence>
<dbReference type="OrthoDB" id="1845069at2759"/>
<protein>
    <submittedName>
        <fullName evidence="1">Uncharacterized protein</fullName>
    </submittedName>
</protein>
<sequence>MTKSIKIIQHALEGILGSPYKNLEIGFFDQEMDPEWNDFEY</sequence>
<dbReference type="Proteomes" id="UP000593579">
    <property type="component" value="Unassembled WGS sequence"/>
</dbReference>
<name>A0A7J9CXW0_GOSGO</name>
<reference evidence="1 2" key="1">
    <citation type="journal article" date="2019" name="Genome Biol. Evol.">
        <title>Insights into the evolution of the New World diploid cottons (Gossypium, subgenus Houzingenia) based on genome sequencing.</title>
        <authorList>
            <person name="Grover C.E."/>
            <person name="Arick M.A. 2nd"/>
            <person name="Thrash A."/>
            <person name="Conover J.L."/>
            <person name="Sanders W.S."/>
            <person name="Peterson D.G."/>
            <person name="Frelichowski J.E."/>
            <person name="Scheffler J.A."/>
            <person name="Scheffler B.E."/>
            <person name="Wendel J.F."/>
        </authorList>
    </citation>
    <scope>NUCLEOTIDE SEQUENCE [LARGE SCALE GENOMIC DNA]</scope>
    <source>
        <strain evidence="1">5</strain>
        <tissue evidence="1">Leaf</tissue>
    </source>
</reference>
<gene>
    <name evidence="1" type="ORF">Gogos_020631</name>
</gene>
<accession>A0A7J9CXW0</accession>
<dbReference type="AlphaFoldDB" id="A0A7J9CXW0"/>
<comment type="caution">
    <text evidence="1">The sequence shown here is derived from an EMBL/GenBank/DDBJ whole genome shotgun (WGS) entry which is preliminary data.</text>
</comment>